<keyword evidence="3 7" id="KW-0808">Transferase</keyword>
<dbReference type="PANTHER" id="PTHR24111">
    <property type="entry name" value="LEUCINE-RICH REPEAT-CONTAINING PROTEIN 34"/>
    <property type="match status" value="1"/>
</dbReference>
<evidence type="ECO:0000313" key="11">
    <source>
        <dbReference type="Proteomes" id="UP000663829"/>
    </source>
</evidence>
<dbReference type="InterPro" id="IPR001611">
    <property type="entry name" value="Leu-rich_rpt"/>
</dbReference>
<dbReference type="Pfam" id="PF01129">
    <property type="entry name" value="ART"/>
    <property type="match status" value="1"/>
</dbReference>
<dbReference type="Pfam" id="PF13516">
    <property type="entry name" value="LRR_6"/>
    <property type="match status" value="3"/>
</dbReference>
<dbReference type="SMART" id="SM00368">
    <property type="entry name" value="LRR_RI"/>
    <property type="match status" value="2"/>
</dbReference>
<dbReference type="Proteomes" id="UP000681722">
    <property type="component" value="Unassembled WGS sequence"/>
</dbReference>
<evidence type="ECO:0000256" key="5">
    <source>
        <dbReference type="ARBA" id="ARBA00022737"/>
    </source>
</evidence>
<feature type="non-terminal residue" evidence="9">
    <location>
        <position position="1"/>
    </location>
</feature>
<keyword evidence="7" id="KW-0521">NADP</keyword>
<dbReference type="Gene3D" id="3.90.176.10">
    <property type="entry name" value="Toxin ADP-ribosyltransferase, Chain A, domain 1"/>
    <property type="match status" value="1"/>
</dbReference>
<evidence type="ECO:0000256" key="3">
    <source>
        <dbReference type="ARBA" id="ARBA00022679"/>
    </source>
</evidence>
<dbReference type="EC" id="2.4.2.31" evidence="7"/>
<dbReference type="OrthoDB" id="423533at2759"/>
<evidence type="ECO:0000256" key="4">
    <source>
        <dbReference type="ARBA" id="ARBA00022695"/>
    </source>
</evidence>
<evidence type="ECO:0000256" key="2">
    <source>
        <dbReference type="ARBA" id="ARBA00022676"/>
    </source>
</evidence>
<name>A0A814HKD7_9BILA</name>
<reference evidence="9" key="1">
    <citation type="submission" date="2021-02" db="EMBL/GenBank/DDBJ databases">
        <authorList>
            <person name="Nowell W R."/>
        </authorList>
    </citation>
    <scope>NUCLEOTIDE SEQUENCE</scope>
</reference>
<dbReference type="Proteomes" id="UP000663829">
    <property type="component" value="Unassembled WGS sequence"/>
</dbReference>
<comment type="caution">
    <text evidence="9">The sequence shown here is derived from an EMBL/GenBank/DDBJ whole genome shotgun (WGS) entry which is preliminary data.</text>
</comment>
<evidence type="ECO:0000256" key="7">
    <source>
        <dbReference type="RuleBase" id="RU361228"/>
    </source>
</evidence>
<keyword evidence="5" id="KW-0677">Repeat</keyword>
<evidence type="ECO:0000256" key="8">
    <source>
        <dbReference type="SAM" id="MobiDB-lite"/>
    </source>
</evidence>
<comment type="catalytic activity">
    <reaction evidence="6 7">
        <text>L-arginyl-[protein] + NAD(+) = N(omega)-(ADP-D-ribosyl)-L-arginyl-[protein] + nicotinamide + H(+)</text>
        <dbReference type="Rhea" id="RHEA:19149"/>
        <dbReference type="Rhea" id="RHEA-COMP:10532"/>
        <dbReference type="Rhea" id="RHEA-COMP:15087"/>
        <dbReference type="ChEBI" id="CHEBI:15378"/>
        <dbReference type="ChEBI" id="CHEBI:17154"/>
        <dbReference type="ChEBI" id="CHEBI:29965"/>
        <dbReference type="ChEBI" id="CHEBI:57540"/>
        <dbReference type="ChEBI" id="CHEBI:142554"/>
        <dbReference type="EC" id="2.4.2.31"/>
    </reaction>
</comment>
<evidence type="ECO:0000256" key="1">
    <source>
        <dbReference type="ARBA" id="ARBA00009558"/>
    </source>
</evidence>
<proteinExistence type="inferred from homology"/>
<dbReference type="InterPro" id="IPR000768">
    <property type="entry name" value="ART"/>
</dbReference>
<evidence type="ECO:0000256" key="6">
    <source>
        <dbReference type="ARBA" id="ARBA00047597"/>
    </source>
</evidence>
<organism evidence="9 11">
    <name type="scientific">Didymodactylos carnosus</name>
    <dbReference type="NCBI Taxonomy" id="1234261"/>
    <lineage>
        <taxon>Eukaryota</taxon>
        <taxon>Metazoa</taxon>
        <taxon>Spiralia</taxon>
        <taxon>Gnathifera</taxon>
        <taxon>Rotifera</taxon>
        <taxon>Eurotatoria</taxon>
        <taxon>Bdelloidea</taxon>
        <taxon>Philodinida</taxon>
        <taxon>Philodinidae</taxon>
        <taxon>Didymodactylos</taxon>
    </lineage>
</organism>
<dbReference type="GO" id="GO:0016779">
    <property type="term" value="F:nucleotidyltransferase activity"/>
    <property type="evidence" value="ECO:0007669"/>
    <property type="project" value="UniProtKB-KW"/>
</dbReference>
<accession>A0A814HKD7</accession>
<dbReference type="GO" id="GO:0106274">
    <property type="term" value="F:NAD+-protein-arginine ADP-ribosyltransferase activity"/>
    <property type="evidence" value="ECO:0007669"/>
    <property type="project" value="UniProtKB-EC"/>
</dbReference>
<sequence>TRTLFNIECLNGKAIKKHSHYPAEDEILLLPATQFEVVGRVQPAAGLNIVQLRELIPSILFLKPPLGYSALSTQDATPETLPQPPKTTKAGNKDISADVDISLSDNLQNVRLSETEKEMVATILSHSRTTLNISYNAISSEGGKAIGEALKVNRTLTKLDIEGNQISSEGGKVIAKGLKVNRILTTLYVADNQISSENGKVIAEASKLNCMCSAKGVCCGV</sequence>
<feature type="region of interest" description="Disordered" evidence="8">
    <location>
        <begin position="73"/>
        <end position="95"/>
    </location>
</feature>
<comment type="similarity">
    <text evidence="1 7">Belongs to the Arg-specific ADP-ribosyltransferase family.</text>
</comment>
<evidence type="ECO:0000313" key="10">
    <source>
        <dbReference type="EMBL" id="CAF3783644.1"/>
    </source>
</evidence>
<dbReference type="PANTHER" id="PTHR24111:SF0">
    <property type="entry name" value="LEUCINE-RICH REPEAT-CONTAINING PROTEIN"/>
    <property type="match status" value="1"/>
</dbReference>
<dbReference type="AlphaFoldDB" id="A0A814HKD7"/>
<dbReference type="InterPro" id="IPR032675">
    <property type="entry name" value="LRR_dom_sf"/>
</dbReference>
<keyword evidence="7" id="KW-0520">NAD</keyword>
<keyword evidence="4" id="KW-0548">Nucleotidyltransferase</keyword>
<keyword evidence="11" id="KW-1185">Reference proteome</keyword>
<dbReference type="InterPro" id="IPR052201">
    <property type="entry name" value="LRR-containing_regulator"/>
</dbReference>
<dbReference type="EMBL" id="CAJOBC010003436">
    <property type="protein sequence ID" value="CAF3783644.1"/>
    <property type="molecule type" value="Genomic_DNA"/>
</dbReference>
<gene>
    <name evidence="9" type="ORF">GPM918_LOCUS14331</name>
    <name evidence="10" type="ORF">SRO942_LOCUS14330</name>
</gene>
<dbReference type="Gene3D" id="3.80.10.10">
    <property type="entry name" value="Ribonuclease Inhibitor"/>
    <property type="match status" value="1"/>
</dbReference>
<keyword evidence="2 7" id="KW-0328">Glycosyltransferase</keyword>
<dbReference type="SUPFAM" id="SSF52047">
    <property type="entry name" value="RNI-like"/>
    <property type="match status" value="1"/>
</dbReference>
<protein>
    <recommendedName>
        <fullName evidence="7">NAD(P)(+)--arginine ADP-ribosyltransferase</fullName>
        <ecNumber evidence="7">2.4.2.31</ecNumber>
    </recommendedName>
    <alternativeName>
        <fullName evidence="7">Mono(ADP-ribosyl)transferase</fullName>
    </alternativeName>
</protein>
<evidence type="ECO:0000313" key="9">
    <source>
        <dbReference type="EMBL" id="CAF1012290.1"/>
    </source>
</evidence>
<dbReference type="EMBL" id="CAJNOQ010003437">
    <property type="protein sequence ID" value="CAF1012290.1"/>
    <property type="molecule type" value="Genomic_DNA"/>
</dbReference>